<feature type="region of interest" description="Disordered" evidence="1">
    <location>
        <begin position="28"/>
        <end position="71"/>
    </location>
</feature>
<dbReference type="EMBL" id="CP012673">
    <property type="protein sequence ID" value="AUX46118.1"/>
    <property type="molecule type" value="Genomic_DNA"/>
</dbReference>
<evidence type="ECO:0000313" key="4">
    <source>
        <dbReference type="Proteomes" id="UP000238348"/>
    </source>
</evidence>
<dbReference type="PROSITE" id="PS51257">
    <property type="entry name" value="PROKAR_LIPOPROTEIN"/>
    <property type="match status" value="1"/>
</dbReference>
<feature type="chain" id="PRO_5014655890" description="Secreted protein" evidence="2">
    <location>
        <begin position="18"/>
        <end position="185"/>
    </location>
</feature>
<dbReference type="AlphaFoldDB" id="A0A2L0F3F5"/>
<dbReference type="OrthoDB" id="10016714at2"/>
<proteinExistence type="predicted"/>
<evidence type="ECO:0008006" key="5">
    <source>
        <dbReference type="Google" id="ProtNLM"/>
    </source>
</evidence>
<protein>
    <recommendedName>
        <fullName evidence="5">Secreted protein</fullName>
    </recommendedName>
</protein>
<accession>A0A2L0F3F5</accession>
<dbReference type="RefSeq" id="WP_104984378.1">
    <property type="nucleotide sequence ID" value="NZ_CP012673.1"/>
</dbReference>
<reference evidence="3 4" key="1">
    <citation type="submission" date="2015-09" db="EMBL/GenBank/DDBJ databases">
        <title>Sorangium comparison.</title>
        <authorList>
            <person name="Zaburannyi N."/>
            <person name="Bunk B."/>
            <person name="Overmann J."/>
            <person name="Mueller R."/>
        </authorList>
    </citation>
    <scope>NUCLEOTIDE SEQUENCE [LARGE SCALE GENOMIC DNA]</scope>
    <source>
        <strain evidence="3 4">So ce26</strain>
    </source>
</reference>
<dbReference type="Proteomes" id="UP000238348">
    <property type="component" value="Chromosome"/>
</dbReference>
<evidence type="ECO:0000256" key="2">
    <source>
        <dbReference type="SAM" id="SignalP"/>
    </source>
</evidence>
<feature type="compositionally biased region" description="Gly residues" evidence="1">
    <location>
        <begin position="55"/>
        <end position="70"/>
    </location>
</feature>
<feature type="compositionally biased region" description="Low complexity" evidence="1">
    <location>
        <begin position="39"/>
        <end position="54"/>
    </location>
</feature>
<keyword evidence="2" id="KW-0732">Signal</keyword>
<feature type="signal peptide" evidence="2">
    <location>
        <begin position="1"/>
        <end position="17"/>
    </location>
</feature>
<evidence type="ECO:0000313" key="3">
    <source>
        <dbReference type="EMBL" id="AUX46118.1"/>
    </source>
</evidence>
<organism evidence="3 4">
    <name type="scientific">Sorangium cellulosum</name>
    <name type="common">Polyangium cellulosum</name>
    <dbReference type="NCBI Taxonomy" id="56"/>
    <lineage>
        <taxon>Bacteria</taxon>
        <taxon>Pseudomonadati</taxon>
        <taxon>Myxococcota</taxon>
        <taxon>Polyangia</taxon>
        <taxon>Polyangiales</taxon>
        <taxon>Polyangiaceae</taxon>
        <taxon>Sorangium</taxon>
    </lineage>
</organism>
<evidence type="ECO:0000256" key="1">
    <source>
        <dbReference type="SAM" id="MobiDB-lite"/>
    </source>
</evidence>
<feature type="compositionally biased region" description="Gly residues" evidence="1">
    <location>
        <begin position="28"/>
        <end position="38"/>
    </location>
</feature>
<sequence>MKTLSFAAILVTVCAVAACSDDGGSGGDGGAGGEGGASGTTTTTSASSSTVSTGTGTGGGGDEGGGGAGSGDECSDQGDECGSCCVEGNQAGALEFFELTLGSCGCEAAAPCAAECDTGEAETDVCGDDGVNILALQSNEACITCVDGLAEDDACFAPATEGCDASEGCTAFVECVETCPAPTEP</sequence>
<gene>
    <name evidence="3" type="ORF">SOCE26_076230</name>
</gene>
<name>A0A2L0F3F5_SORCE</name>